<sequence length="391" mass="45059">MQQDPHAMAPSPKVSVQLPRDLCYKEHVPSEWWYYNGHLSDSDRRLTFHVAFFRQRTDSVRVGRWLPLRLFGTHYWCAHFSLMDLQTGESWFTHRRSLWWHGRAERDRFKVRLGRWSIEGDCASQRLRIGPTNMHLDLHLSIRKSASLHGDQGRFHKHPEQECFYFSFSKIDAHGFLKLNDKELPVQGTCWMDREYGSVTMAQTLRGWDWFCLQLDDGRELLIYVLRSRQPSNLPPYYASLIDQGGKAQFIPIGGCNVIVESQWTNPATRNTYPSKWRIELPSLAMVLQVQPLLQEHEIDTRGSTNVLFWEGPVAVSGTEEGQCIQGRGFVELVGYDSEHRIGTFDFACQNMPLLGLAQNQLANLCTVCRGIQAVPRRVSTRSAKHPEGGT</sequence>
<evidence type="ECO:0000313" key="3">
    <source>
        <dbReference type="Proteomes" id="UP000319143"/>
    </source>
</evidence>
<accession>A0A5C6DTP0</accession>
<proteinExistence type="predicted"/>
<dbReference type="Pfam" id="PF07143">
    <property type="entry name" value="CrtC"/>
    <property type="match status" value="1"/>
</dbReference>
<reference evidence="2 3" key="1">
    <citation type="submission" date="2019-02" db="EMBL/GenBank/DDBJ databases">
        <title>Deep-cultivation of Planctomycetes and their phenomic and genomic characterization uncovers novel biology.</title>
        <authorList>
            <person name="Wiegand S."/>
            <person name="Jogler M."/>
            <person name="Boedeker C."/>
            <person name="Pinto D."/>
            <person name="Vollmers J."/>
            <person name="Rivas-Marin E."/>
            <person name="Kohn T."/>
            <person name="Peeters S.H."/>
            <person name="Heuer A."/>
            <person name="Rast P."/>
            <person name="Oberbeckmann S."/>
            <person name="Bunk B."/>
            <person name="Jeske O."/>
            <person name="Meyerdierks A."/>
            <person name="Storesund J.E."/>
            <person name="Kallscheuer N."/>
            <person name="Luecker S."/>
            <person name="Lage O.M."/>
            <person name="Pohl T."/>
            <person name="Merkel B.J."/>
            <person name="Hornburger P."/>
            <person name="Mueller R.-W."/>
            <person name="Bruemmer F."/>
            <person name="Labrenz M."/>
            <person name="Spormann A.M."/>
            <person name="Op Den Camp H."/>
            <person name="Overmann J."/>
            <person name="Amann R."/>
            <person name="Jetten M.S.M."/>
            <person name="Mascher T."/>
            <person name="Medema M.H."/>
            <person name="Devos D.P."/>
            <person name="Kaster A.-K."/>
            <person name="Ovreas L."/>
            <person name="Rohde M."/>
            <person name="Galperin M.Y."/>
            <person name="Jogler C."/>
        </authorList>
    </citation>
    <scope>NUCLEOTIDE SEQUENCE [LARGE SCALE GENOMIC DNA]</scope>
    <source>
        <strain evidence="2 3">Poly41</strain>
    </source>
</reference>
<evidence type="ECO:0000259" key="1">
    <source>
        <dbReference type="Pfam" id="PF07143"/>
    </source>
</evidence>
<keyword evidence="3" id="KW-1185">Reference proteome</keyword>
<dbReference type="Pfam" id="PF17186">
    <property type="entry name" value="Lipocalin_9"/>
    <property type="match status" value="1"/>
</dbReference>
<organism evidence="2 3">
    <name type="scientific">Novipirellula artificiosorum</name>
    <dbReference type="NCBI Taxonomy" id="2528016"/>
    <lineage>
        <taxon>Bacteria</taxon>
        <taxon>Pseudomonadati</taxon>
        <taxon>Planctomycetota</taxon>
        <taxon>Planctomycetia</taxon>
        <taxon>Pirellulales</taxon>
        <taxon>Pirellulaceae</taxon>
        <taxon>Novipirellula</taxon>
    </lineage>
</organism>
<dbReference type="OrthoDB" id="9770826at2"/>
<dbReference type="InterPro" id="IPR023374">
    <property type="entry name" value="AttH-like_dom_sf"/>
</dbReference>
<dbReference type="PANTHER" id="PTHR38591:SF1">
    <property type="entry name" value="BLL1000 PROTEIN"/>
    <property type="match status" value="1"/>
</dbReference>
<evidence type="ECO:0000313" key="2">
    <source>
        <dbReference type="EMBL" id="TWU39685.1"/>
    </source>
</evidence>
<dbReference type="Gene3D" id="2.40.370.10">
    <property type="entry name" value="AttH-like domain"/>
    <property type="match status" value="2"/>
</dbReference>
<protein>
    <submittedName>
        <fullName evidence="2">Hydroxyneurosporene synthase (CrtC)</fullName>
    </submittedName>
</protein>
<dbReference type="SUPFAM" id="SSF159245">
    <property type="entry name" value="AttH-like"/>
    <property type="match status" value="1"/>
</dbReference>
<comment type="caution">
    <text evidence="2">The sequence shown here is derived from an EMBL/GenBank/DDBJ whole genome shotgun (WGS) entry which is preliminary data.</text>
</comment>
<gene>
    <name evidence="2" type="ORF">Poly41_25410</name>
</gene>
<dbReference type="RefSeq" id="WP_146526387.1">
    <property type="nucleotide sequence ID" value="NZ_SJPV01000003.1"/>
</dbReference>
<dbReference type="PANTHER" id="PTHR38591">
    <property type="entry name" value="HYDROLASE"/>
    <property type="match status" value="1"/>
</dbReference>
<name>A0A5C6DTP0_9BACT</name>
<dbReference type="InterPro" id="IPR010791">
    <property type="entry name" value="AttH_dom"/>
</dbReference>
<dbReference type="Proteomes" id="UP000319143">
    <property type="component" value="Unassembled WGS sequence"/>
</dbReference>
<dbReference type="EMBL" id="SJPV01000003">
    <property type="protein sequence ID" value="TWU39685.1"/>
    <property type="molecule type" value="Genomic_DNA"/>
</dbReference>
<dbReference type="AlphaFoldDB" id="A0A5C6DTP0"/>
<feature type="domain" description="AttH" evidence="1">
    <location>
        <begin position="31"/>
        <end position="198"/>
    </location>
</feature>